<protein>
    <recommendedName>
        <fullName evidence="14">Cardiolipin synthase</fullName>
    </recommendedName>
</protein>
<keyword evidence="7" id="KW-0472">Membrane</keyword>
<keyword evidence="9" id="KW-1208">Phospholipid metabolism</keyword>
<evidence type="ECO:0000256" key="11">
    <source>
        <dbReference type="SAM" id="MobiDB-lite"/>
    </source>
</evidence>
<evidence type="ECO:0000313" key="13">
    <source>
        <dbReference type="Proteomes" id="UP000664169"/>
    </source>
</evidence>
<comment type="subcellular location">
    <subcellularLocation>
        <location evidence="1">Membrane</location>
        <topology evidence="1">Multi-pass membrane protein</topology>
    </subcellularLocation>
</comment>
<dbReference type="InterPro" id="IPR048254">
    <property type="entry name" value="CDP_ALCOHOL_P_TRANSF_CS"/>
</dbReference>
<evidence type="ECO:0000256" key="8">
    <source>
        <dbReference type="ARBA" id="ARBA00023209"/>
    </source>
</evidence>
<dbReference type="EMBL" id="CAJPDQ010000007">
    <property type="protein sequence ID" value="CAF9912079.1"/>
    <property type="molecule type" value="Genomic_DNA"/>
</dbReference>
<dbReference type="GO" id="GO:0016020">
    <property type="term" value="C:membrane"/>
    <property type="evidence" value="ECO:0007669"/>
    <property type="project" value="UniProtKB-SubCell"/>
</dbReference>
<dbReference type="InterPro" id="IPR000462">
    <property type="entry name" value="CDP-OH_P_trans"/>
</dbReference>
<evidence type="ECO:0000313" key="12">
    <source>
        <dbReference type="EMBL" id="CAF9912079.1"/>
    </source>
</evidence>
<evidence type="ECO:0000256" key="1">
    <source>
        <dbReference type="ARBA" id="ARBA00004141"/>
    </source>
</evidence>
<keyword evidence="5" id="KW-1133">Transmembrane helix</keyword>
<name>A0A8H3ESZ4_9LECA</name>
<evidence type="ECO:0000256" key="5">
    <source>
        <dbReference type="ARBA" id="ARBA00022989"/>
    </source>
</evidence>
<dbReference type="GO" id="GO:0005739">
    <property type="term" value="C:mitochondrion"/>
    <property type="evidence" value="ECO:0007669"/>
    <property type="project" value="TreeGrafter"/>
</dbReference>
<keyword evidence="13" id="KW-1185">Reference proteome</keyword>
<evidence type="ECO:0000256" key="10">
    <source>
        <dbReference type="RuleBase" id="RU003750"/>
    </source>
</evidence>
<feature type="region of interest" description="Disordered" evidence="11">
    <location>
        <begin position="70"/>
        <end position="90"/>
    </location>
</feature>
<dbReference type="OrthoDB" id="10020554at2759"/>
<reference evidence="12" key="1">
    <citation type="submission" date="2021-03" db="EMBL/GenBank/DDBJ databases">
        <authorList>
            <person name="Tagirdzhanova G."/>
        </authorList>
    </citation>
    <scope>NUCLEOTIDE SEQUENCE</scope>
</reference>
<evidence type="ECO:0008006" key="14">
    <source>
        <dbReference type="Google" id="ProtNLM"/>
    </source>
</evidence>
<dbReference type="InterPro" id="IPR043130">
    <property type="entry name" value="CDP-OH_PTrfase_TM_dom"/>
</dbReference>
<dbReference type="Gene3D" id="1.20.120.1760">
    <property type="match status" value="1"/>
</dbReference>
<comment type="similarity">
    <text evidence="10">Belongs to the CDP-alcohol phosphatidyltransferase class-I family.</text>
</comment>
<dbReference type="InterPro" id="IPR050324">
    <property type="entry name" value="CDP-alcohol_PTase-I"/>
</dbReference>
<sequence>MACRNVRLLLACPPLKLRSTGWVADIRDVRNASSLAIRDIEILGGRIVSRLIPVRSAIVNLGGTRAFHKQSRFSEQEKPKSQPPNTPLGKRLRALSPISHEKIWTIPNILTFSRLFAAPVIGYFLLHDQHLWAFSLFAYASATDLVDGWIARRFNQGTVVGTVIDPMADKALMTIVTVTLAANGSMPLYLAVLILGRDVLLAISAIYYRYISLPPPKTFMRYWDFSLPSAEVRPTGISKVNTALQLGLIGVTMGMPLVELGAWAQTALTGLQYTVAVTTVWSGASYIYNKDAVKILNQEDSKKESKDHK</sequence>
<dbReference type="GO" id="GO:0032049">
    <property type="term" value="P:cardiolipin biosynthetic process"/>
    <property type="evidence" value="ECO:0007669"/>
    <property type="project" value="TreeGrafter"/>
</dbReference>
<evidence type="ECO:0000256" key="7">
    <source>
        <dbReference type="ARBA" id="ARBA00023136"/>
    </source>
</evidence>
<evidence type="ECO:0000256" key="9">
    <source>
        <dbReference type="ARBA" id="ARBA00023264"/>
    </source>
</evidence>
<dbReference type="Pfam" id="PF01066">
    <property type="entry name" value="CDP-OH_P_transf"/>
    <property type="match status" value="1"/>
</dbReference>
<proteinExistence type="inferred from homology"/>
<dbReference type="PANTHER" id="PTHR14269:SF60">
    <property type="entry name" value="CARDIOLIPIN SYNTHASE (CMP-FORMING)"/>
    <property type="match status" value="1"/>
</dbReference>
<dbReference type="AlphaFoldDB" id="A0A8H3ESZ4"/>
<organism evidence="12 13">
    <name type="scientific">Gomphillus americanus</name>
    <dbReference type="NCBI Taxonomy" id="1940652"/>
    <lineage>
        <taxon>Eukaryota</taxon>
        <taxon>Fungi</taxon>
        <taxon>Dikarya</taxon>
        <taxon>Ascomycota</taxon>
        <taxon>Pezizomycotina</taxon>
        <taxon>Lecanoromycetes</taxon>
        <taxon>OSLEUM clade</taxon>
        <taxon>Ostropomycetidae</taxon>
        <taxon>Ostropales</taxon>
        <taxon>Graphidaceae</taxon>
        <taxon>Gomphilloideae</taxon>
        <taxon>Gomphillus</taxon>
    </lineage>
</organism>
<evidence type="ECO:0000256" key="3">
    <source>
        <dbReference type="ARBA" id="ARBA00022679"/>
    </source>
</evidence>
<evidence type="ECO:0000256" key="6">
    <source>
        <dbReference type="ARBA" id="ARBA00023098"/>
    </source>
</evidence>
<keyword evidence="2" id="KW-0444">Lipid biosynthesis</keyword>
<evidence type="ECO:0000256" key="2">
    <source>
        <dbReference type="ARBA" id="ARBA00022516"/>
    </source>
</evidence>
<keyword evidence="3 10" id="KW-0808">Transferase</keyword>
<keyword evidence="6" id="KW-0443">Lipid metabolism</keyword>
<keyword evidence="8" id="KW-0594">Phospholipid biosynthesis</keyword>
<dbReference type="FunFam" id="1.20.120.1760:FF:000017">
    <property type="entry name" value="Phosphatidyl synthase"/>
    <property type="match status" value="1"/>
</dbReference>
<dbReference type="GO" id="GO:0043337">
    <property type="term" value="F:cardiolipin synthase (CMP-forming)"/>
    <property type="evidence" value="ECO:0007669"/>
    <property type="project" value="TreeGrafter"/>
</dbReference>
<gene>
    <name evidence="12" type="ORF">GOMPHAMPRED_007547</name>
</gene>
<evidence type="ECO:0000256" key="4">
    <source>
        <dbReference type="ARBA" id="ARBA00022692"/>
    </source>
</evidence>
<dbReference type="PANTHER" id="PTHR14269">
    <property type="entry name" value="CDP-DIACYLGLYCEROL--GLYCEROL-3-PHOSPHATE 3-PHOSPHATIDYLTRANSFERASE-RELATED"/>
    <property type="match status" value="1"/>
</dbReference>
<dbReference type="PROSITE" id="PS00379">
    <property type="entry name" value="CDP_ALCOHOL_P_TRANSF"/>
    <property type="match status" value="1"/>
</dbReference>
<comment type="caution">
    <text evidence="12">The sequence shown here is derived from an EMBL/GenBank/DDBJ whole genome shotgun (WGS) entry which is preliminary data.</text>
</comment>
<accession>A0A8H3ESZ4</accession>
<dbReference type="Proteomes" id="UP000664169">
    <property type="component" value="Unassembled WGS sequence"/>
</dbReference>
<keyword evidence="4" id="KW-0812">Transmembrane</keyword>